<dbReference type="InterPro" id="IPR000620">
    <property type="entry name" value="EamA_dom"/>
</dbReference>
<evidence type="ECO:0000313" key="8">
    <source>
        <dbReference type="Proteomes" id="UP000321248"/>
    </source>
</evidence>
<dbReference type="InterPro" id="IPR050638">
    <property type="entry name" value="AA-Vitamin_Transporters"/>
</dbReference>
<feature type="transmembrane region" description="Helical" evidence="5">
    <location>
        <begin position="207"/>
        <end position="226"/>
    </location>
</feature>
<dbReference type="OrthoDB" id="321830at2"/>
<evidence type="ECO:0000256" key="3">
    <source>
        <dbReference type="ARBA" id="ARBA00022989"/>
    </source>
</evidence>
<evidence type="ECO:0000256" key="5">
    <source>
        <dbReference type="SAM" id="Phobius"/>
    </source>
</evidence>
<organism evidence="7 8">
    <name type="scientific">Alkalisalibacterium limincola</name>
    <dbReference type="NCBI Taxonomy" id="2699169"/>
    <lineage>
        <taxon>Bacteria</taxon>
        <taxon>Pseudomonadati</taxon>
        <taxon>Pseudomonadota</taxon>
        <taxon>Gammaproteobacteria</taxon>
        <taxon>Lysobacterales</taxon>
        <taxon>Lysobacteraceae</taxon>
        <taxon>Alkalisalibacterium</taxon>
    </lineage>
</organism>
<feature type="transmembrane region" description="Helical" evidence="5">
    <location>
        <begin position="119"/>
        <end position="137"/>
    </location>
</feature>
<gene>
    <name evidence="7" type="ORF">FU658_09745</name>
</gene>
<feature type="transmembrane region" description="Helical" evidence="5">
    <location>
        <begin position="7"/>
        <end position="29"/>
    </location>
</feature>
<dbReference type="SUPFAM" id="SSF103481">
    <property type="entry name" value="Multidrug resistance efflux transporter EmrE"/>
    <property type="match status" value="2"/>
</dbReference>
<dbReference type="PANTHER" id="PTHR32322:SF9">
    <property type="entry name" value="AMINO-ACID METABOLITE EFFLUX PUMP-RELATED"/>
    <property type="match status" value="1"/>
</dbReference>
<name>A0A5C8KSD3_9GAMM</name>
<feature type="transmembrane region" description="Helical" evidence="5">
    <location>
        <begin position="49"/>
        <end position="72"/>
    </location>
</feature>
<dbReference type="Pfam" id="PF00892">
    <property type="entry name" value="EamA"/>
    <property type="match status" value="1"/>
</dbReference>
<reference evidence="7 8" key="1">
    <citation type="submission" date="2019-08" db="EMBL/GenBank/DDBJ databases">
        <authorList>
            <person name="Karlyshev A.V."/>
        </authorList>
    </citation>
    <scope>NUCLEOTIDE SEQUENCE [LARGE SCALE GENOMIC DNA]</scope>
    <source>
        <strain evidence="7 8">Alg18-2.2</strain>
    </source>
</reference>
<comment type="caution">
    <text evidence="7">The sequence shown here is derived from an EMBL/GenBank/DDBJ whole genome shotgun (WGS) entry which is preliminary data.</text>
</comment>
<evidence type="ECO:0000256" key="4">
    <source>
        <dbReference type="ARBA" id="ARBA00023136"/>
    </source>
</evidence>
<feature type="domain" description="EamA" evidence="6">
    <location>
        <begin position="119"/>
        <end position="249"/>
    </location>
</feature>
<dbReference type="PANTHER" id="PTHR32322">
    <property type="entry name" value="INNER MEMBRANE TRANSPORTER"/>
    <property type="match status" value="1"/>
</dbReference>
<evidence type="ECO:0000256" key="1">
    <source>
        <dbReference type="ARBA" id="ARBA00004141"/>
    </source>
</evidence>
<accession>A0A5C8KSD3</accession>
<keyword evidence="3 5" id="KW-1133">Transmembrane helix</keyword>
<feature type="transmembrane region" description="Helical" evidence="5">
    <location>
        <begin position="176"/>
        <end position="195"/>
    </location>
</feature>
<keyword evidence="4 5" id="KW-0472">Membrane</keyword>
<dbReference type="Proteomes" id="UP000321248">
    <property type="component" value="Unassembled WGS sequence"/>
</dbReference>
<proteinExistence type="predicted"/>
<sequence length="259" mass="26991">MALRETVIDPAGFTVIRLLSGALLLWWLIHRRGVSLRGAGDWPSATALFAYAALFSFAYVSLSTGTGALLLFGAVQGTMILVGWRRGERLDALQWLGFALAVLGLGVLLLPGATAPAPLGAVSMLCAGAAWGAYSLLGRGHADPLRVTAGNFVRAVPFALALGVLALPWLRWDAQGAALAVASGAITSALGYAVWYSALRHLDATRAATVQLSVPVLAALLGLVFLLEPIGVRFMVASAAVLGGIAIVVTRPARRSRIQ</sequence>
<evidence type="ECO:0000256" key="2">
    <source>
        <dbReference type="ARBA" id="ARBA00022692"/>
    </source>
</evidence>
<dbReference type="InterPro" id="IPR037185">
    <property type="entry name" value="EmrE-like"/>
</dbReference>
<feature type="transmembrane region" description="Helical" evidence="5">
    <location>
        <begin position="149"/>
        <end position="170"/>
    </location>
</feature>
<comment type="subcellular location">
    <subcellularLocation>
        <location evidence="1">Membrane</location>
        <topology evidence="1">Multi-pass membrane protein</topology>
    </subcellularLocation>
</comment>
<protein>
    <submittedName>
        <fullName evidence="7">EamA family transporter</fullName>
    </submittedName>
</protein>
<dbReference type="AlphaFoldDB" id="A0A5C8KSD3"/>
<dbReference type="GO" id="GO:0016020">
    <property type="term" value="C:membrane"/>
    <property type="evidence" value="ECO:0007669"/>
    <property type="project" value="UniProtKB-SubCell"/>
</dbReference>
<keyword evidence="2 5" id="KW-0812">Transmembrane</keyword>
<evidence type="ECO:0000259" key="6">
    <source>
        <dbReference type="Pfam" id="PF00892"/>
    </source>
</evidence>
<dbReference type="EMBL" id="VRTS01000006">
    <property type="protein sequence ID" value="TXK62177.1"/>
    <property type="molecule type" value="Genomic_DNA"/>
</dbReference>
<evidence type="ECO:0000313" key="7">
    <source>
        <dbReference type="EMBL" id="TXK62177.1"/>
    </source>
</evidence>
<keyword evidence="8" id="KW-1185">Reference proteome</keyword>
<feature type="transmembrane region" description="Helical" evidence="5">
    <location>
        <begin position="93"/>
        <end position="113"/>
    </location>
</feature>
<feature type="transmembrane region" description="Helical" evidence="5">
    <location>
        <begin position="232"/>
        <end position="250"/>
    </location>
</feature>